<feature type="transmembrane region" description="Helical" evidence="1">
    <location>
        <begin position="60"/>
        <end position="80"/>
    </location>
</feature>
<feature type="transmembrane region" description="Helical" evidence="1">
    <location>
        <begin position="313"/>
        <end position="333"/>
    </location>
</feature>
<feature type="transmembrane region" description="Helical" evidence="1">
    <location>
        <begin position="104"/>
        <end position="123"/>
    </location>
</feature>
<dbReference type="Proteomes" id="UP000192769">
    <property type="component" value="Unassembled WGS sequence"/>
</dbReference>
<feature type="transmembrane region" description="Helical" evidence="1">
    <location>
        <begin position="253"/>
        <end position="272"/>
    </location>
</feature>
<protein>
    <submittedName>
        <fullName evidence="2">OpgC protein</fullName>
    </submittedName>
</protein>
<feature type="transmembrane region" description="Helical" evidence="1">
    <location>
        <begin position="339"/>
        <end position="362"/>
    </location>
</feature>
<evidence type="ECO:0000313" key="2">
    <source>
        <dbReference type="EMBL" id="OQP36123.1"/>
    </source>
</evidence>
<name>A0A1V9DQI5_9GAMM</name>
<keyword evidence="3" id="KW-1185">Reference proteome</keyword>
<dbReference type="AlphaFoldDB" id="A0A1V9DQI5"/>
<comment type="caution">
    <text evidence="2">The sequence shown here is derived from an EMBL/GenBank/DDBJ whole genome shotgun (WGS) entry which is preliminary data.</text>
</comment>
<dbReference type="PANTHER" id="PTHR38592:SF3">
    <property type="entry name" value="BLL4819 PROTEIN"/>
    <property type="match status" value="1"/>
</dbReference>
<keyword evidence="1" id="KW-0812">Transmembrane</keyword>
<feature type="transmembrane region" description="Helical" evidence="1">
    <location>
        <begin position="222"/>
        <end position="241"/>
    </location>
</feature>
<keyword evidence="1" id="KW-0472">Membrane</keyword>
<feature type="transmembrane region" description="Helical" evidence="1">
    <location>
        <begin position="193"/>
        <end position="210"/>
    </location>
</feature>
<gene>
    <name evidence="2" type="ORF">B2J69_00680</name>
</gene>
<evidence type="ECO:0000256" key="1">
    <source>
        <dbReference type="SAM" id="Phobius"/>
    </source>
</evidence>
<organism evidence="2 3">
    <name type="scientific">Pantoea latae</name>
    <dbReference type="NCBI Taxonomy" id="1964541"/>
    <lineage>
        <taxon>Bacteria</taxon>
        <taxon>Pseudomonadati</taxon>
        <taxon>Pseudomonadota</taxon>
        <taxon>Gammaproteobacteria</taxon>
        <taxon>Enterobacterales</taxon>
        <taxon>Erwiniaceae</taxon>
        <taxon>Pantoea</taxon>
    </lineage>
</organism>
<dbReference type="PANTHER" id="PTHR38592">
    <property type="entry name" value="BLL4819 PROTEIN"/>
    <property type="match status" value="1"/>
</dbReference>
<dbReference type="RefSeq" id="WP_081134848.1">
    <property type="nucleotide sequence ID" value="NZ_MWUE01000003.1"/>
</dbReference>
<dbReference type="OrthoDB" id="9775975at2"/>
<sequence>MADVAVEPKAVSLEWRAWRYAVPGRRDLRIDMLRGIALVMMVVAHTELLSLVNIFTWERFGLTTGAEGFVILSGFMLGMLNRQRLQKEVLLTVGWTLWRRAGKIYLVNLVIIFIMLLLSRVPFINTFEVTHFVDRFSGTVWALFPTTPQIKETWFNIILYLQIGPHQTQILGLYICLLLVSPLFLGLLQARRGGWLVLASLAGYVSYHLWPTRLTVAEFEFAFPLLAWQFIYVLGMCCGWYKDELMSLARTPGGYIVMGVMVIYALGMMFVAQNHTNPFMPDFLLLHVIPPADFNWFYYHLASKNALGPCRVLNDFSLMLLVYLVLTFCWRPIERAFGWFLIPLGQHSLYTFILHVFVVMAVSQFVHFDLWHQAWIRNTLIHLAALGLLWWMAKKEIGGRFIPN</sequence>
<proteinExistence type="predicted"/>
<evidence type="ECO:0000313" key="3">
    <source>
        <dbReference type="Proteomes" id="UP000192769"/>
    </source>
</evidence>
<dbReference type="Pfam" id="PF10129">
    <property type="entry name" value="OpgC_C"/>
    <property type="match status" value="1"/>
</dbReference>
<reference evidence="2 3" key="1">
    <citation type="submission" date="2017-02" db="EMBL/GenBank/DDBJ databases">
        <title>Whole genome shotgun sequence of Pantoea agglomerans strain AS1 isolated from a cycad, Zamia floridana in Central Florida, USA.</title>
        <authorList>
            <person name="Lata P."/>
            <person name="Govindarajan S."/>
            <person name="Qi F."/>
            <person name="Li J.-L."/>
            <person name="Maurya S.K."/>
            <person name="Sahoo M.K."/>
        </authorList>
    </citation>
    <scope>NUCLEOTIDE SEQUENCE [LARGE SCALE GENOMIC DNA]</scope>
    <source>
        <strain evidence="2 3">AS1</strain>
    </source>
</reference>
<feature type="transmembrane region" description="Helical" evidence="1">
    <location>
        <begin position="35"/>
        <end position="54"/>
    </location>
</feature>
<accession>A0A1V9DQI5</accession>
<feature type="transmembrane region" description="Helical" evidence="1">
    <location>
        <begin position="374"/>
        <end position="393"/>
    </location>
</feature>
<feature type="transmembrane region" description="Helical" evidence="1">
    <location>
        <begin position="170"/>
        <end position="188"/>
    </location>
</feature>
<dbReference type="InterPro" id="IPR014550">
    <property type="entry name" value="UCP028704_OpgC"/>
</dbReference>
<keyword evidence="1" id="KW-1133">Transmembrane helix</keyword>
<dbReference type="EMBL" id="MWUE01000003">
    <property type="protein sequence ID" value="OQP36123.1"/>
    <property type="molecule type" value="Genomic_DNA"/>
</dbReference>